<protein>
    <submittedName>
        <fullName evidence="4">Amidohydrolase</fullName>
    </submittedName>
</protein>
<dbReference type="PIRSF" id="PIRSF005962">
    <property type="entry name" value="Pept_M20D_amidohydro"/>
    <property type="match status" value="1"/>
</dbReference>
<comment type="cofactor">
    <cofactor evidence="2">
        <name>Mn(2+)</name>
        <dbReference type="ChEBI" id="CHEBI:29035"/>
    </cofactor>
    <text evidence="2">The Mn(2+) ion enhances activity.</text>
</comment>
<dbReference type="InterPro" id="IPR036264">
    <property type="entry name" value="Bact_exopeptidase_dim_dom"/>
</dbReference>
<feature type="binding site" evidence="2">
    <location>
        <position position="138"/>
    </location>
    <ligand>
        <name>Mn(2+)</name>
        <dbReference type="ChEBI" id="CHEBI:29035"/>
        <label>2</label>
    </ligand>
</feature>
<dbReference type="SUPFAM" id="SSF53187">
    <property type="entry name" value="Zn-dependent exopeptidases"/>
    <property type="match status" value="1"/>
</dbReference>
<name>A0A6N6WL05_9BURK</name>
<dbReference type="InterPro" id="IPR011650">
    <property type="entry name" value="Peptidase_M20_dimer"/>
</dbReference>
<dbReference type="Gene3D" id="3.30.70.360">
    <property type="match status" value="1"/>
</dbReference>
<dbReference type="AlphaFoldDB" id="A0A6N6WL05"/>
<comment type="caution">
    <text evidence="4">The sequence shown here is derived from an EMBL/GenBank/DDBJ whole genome shotgun (WGS) entry which is preliminary data.</text>
</comment>
<feature type="binding site" evidence="2">
    <location>
        <position position="362"/>
    </location>
    <ligand>
        <name>Mn(2+)</name>
        <dbReference type="ChEBI" id="CHEBI:29035"/>
        <label>2</label>
    </ligand>
</feature>
<dbReference type="InterPro" id="IPR002933">
    <property type="entry name" value="Peptidase_M20"/>
</dbReference>
<dbReference type="FunFam" id="3.30.70.360:FF:000001">
    <property type="entry name" value="N-acetyldiaminopimelate deacetylase"/>
    <property type="match status" value="1"/>
</dbReference>
<accession>A0A6N6WL05</accession>
<feature type="binding site" evidence="2">
    <location>
        <position position="105"/>
    </location>
    <ligand>
        <name>Mn(2+)</name>
        <dbReference type="ChEBI" id="CHEBI:29035"/>
        <label>2</label>
    </ligand>
</feature>
<dbReference type="OrthoDB" id="8875216at2"/>
<dbReference type="GO" id="GO:0046872">
    <property type="term" value="F:metal ion binding"/>
    <property type="evidence" value="ECO:0007669"/>
    <property type="project" value="UniProtKB-KW"/>
</dbReference>
<sequence length="408" mass="43826">MVQDFVLPGIAAIQEEMIGLRHRIHANPELGLQEVATSELVAECLSKWGYQVTRAVGKTGVVGTLKIGHGPSLGLRADMDALPISETTGLPYASRNDGVMHACGHDGHTATLLAAAKYLAETRAFSGTLNLIFQPAEEGLGGAQKMMEDGLFERFPCDAVFALHNVPGYAAGHLGFFSGAFMASADTVTVRVVGRGGHGAVPDKAIDPIVVCASIVTALQSIVSRNVSPRDLAIISVGSIHAGVASNVIPSSAQMLLTVRALAPDVRDLLERRIHELVHGQAASFGAHAEIDYFRCHPVLINHARETDFARQVAADWFGTQSIIDDLEPFTASEDFACMLEKCPGSYLVIGNGDGERSCALHHSGYDFNDGCLAVGATYWVKLTERFLAKPVRMEHKQYNNDVEEKHT</sequence>
<dbReference type="InterPro" id="IPR017439">
    <property type="entry name" value="Amidohydrolase"/>
</dbReference>
<dbReference type="RefSeq" id="WP_154558505.1">
    <property type="nucleotide sequence ID" value="NZ_JAMXWG010000017.1"/>
</dbReference>
<feature type="binding site" evidence="2">
    <location>
        <position position="164"/>
    </location>
    <ligand>
        <name>Mn(2+)</name>
        <dbReference type="ChEBI" id="CHEBI:29035"/>
        <label>2</label>
    </ligand>
</feature>
<dbReference type="Pfam" id="PF01546">
    <property type="entry name" value="Peptidase_M20"/>
    <property type="match status" value="1"/>
</dbReference>
<dbReference type="CDD" id="cd05666">
    <property type="entry name" value="M20_Acy1-like"/>
    <property type="match status" value="1"/>
</dbReference>
<keyword evidence="2" id="KW-0464">Manganese</keyword>
<evidence type="ECO:0000256" key="1">
    <source>
        <dbReference type="ARBA" id="ARBA00022801"/>
    </source>
</evidence>
<evidence type="ECO:0000256" key="2">
    <source>
        <dbReference type="PIRSR" id="PIRSR005962-1"/>
    </source>
</evidence>
<dbReference type="GO" id="GO:0050118">
    <property type="term" value="F:N-acetyldiaminopimelate deacetylase activity"/>
    <property type="evidence" value="ECO:0007669"/>
    <property type="project" value="UniProtKB-ARBA"/>
</dbReference>
<feature type="domain" description="Peptidase M20 dimerisation" evidence="3">
    <location>
        <begin position="187"/>
        <end position="278"/>
    </location>
</feature>
<evidence type="ECO:0000313" key="4">
    <source>
        <dbReference type="EMBL" id="KAE8761206.1"/>
    </source>
</evidence>
<proteinExistence type="predicted"/>
<dbReference type="SUPFAM" id="SSF55031">
    <property type="entry name" value="Bacterial exopeptidase dimerisation domain"/>
    <property type="match status" value="1"/>
</dbReference>
<dbReference type="PANTHER" id="PTHR11014">
    <property type="entry name" value="PEPTIDASE M20 FAMILY MEMBER"/>
    <property type="match status" value="1"/>
</dbReference>
<keyword evidence="1 4" id="KW-0378">Hydrolase</keyword>
<dbReference type="Gene3D" id="3.40.630.10">
    <property type="entry name" value="Zn peptidases"/>
    <property type="match status" value="1"/>
</dbReference>
<keyword evidence="2" id="KW-0479">Metal-binding</keyword>
<reference evidence="4 5" key="1">
    <citation type="journal article" date="2020" name="Int. J. Syst. Evol. Microbiol.">
        <title>Paraburkholderia madseniana sp. nov., a phenolic acid-degrading bacterium isolated from acidic forest soil.</title>
        <authorList>
            <person name="Wilhelm R.C."/>
            <person name="Murphy S.J.L."/>
            <person name="Feriancek N.M."/>
            <person name="Karasz D.C."/>
            <person name="DeRito C.M."/>
            <person name="Newman J.D."/>
            <person name="Buckley D.H."/>
        </authorList>
    </citation>
    <scope>NUCLEOTIDE SEQUENCE [LARGE SCALE GENOMIC DNA]</scope>
    <source>
        <strain evidence="4 5">RP11</strain>
    </source>
</reference>
<dbReference type="GO" id="GO:0019877">
    <property type="term" value="P:diaminopimelate biosynthetic process"/>
    <property type="evidence" value="ECO:0007669"/>
    <property type="project" value="UniProtKB-ARBA"/>
</dbReference>
<dbReference type="EMBL" id="VOSW01000005">
    <property type="protein sequence ID" value="KAE8761206.1"/>
    <property type="molecule type" value="Genomic_DNA"/>
</dbReference>
<evidence type="ECO:0000313" key="5">
    <source>
        <dbReference type="Proteomes" id="UP000463700"/>
    </source>
</evidence>
<organism evidence="4 5">
    <name type="scientific">Paraburkholderia madseniana</name>
    <dbReference type="NCBI Taxonomy" id="2599607"/>
    <lineage>
        <taxon>Bacteria</taxon>
        <taxon>Pseudomonadati</taxon>
        <taxon>Pseudomonadota</taxon>
        <taxon>Betaproteobacteria</taxon>
        <taxon>Burkholderiales</taxon>
        <taxon>Burkholderiaceae</taxon>
        <taxon>Paraburkholderia</taxon>
    </lineage>
</organism>
<dbReference type="PANTHER" id="PTHR11014:SF63">
    <property type="entry name" value="METALLOPEPTIDASE, PUTATIVE (AFU_ORTHOLOGUE AFUA_6G09600)-RELATED"/>
    <property type="match status" value="1"/>
</dbReference>
<dbReference type="NCBIfam" id="TIGR01891">
    <property type="entry name" value="amidohydrolases"/>
    <property type="match status" value="1"/>
</dbReference>
<dbReference type="Proteomes" id="UP000463700">
    <property type="component" value="Unassembled WGS sequence"/>
</dbReference>
<dbReference type="Pfam" id="PF07687">
    <property type="entry name" value="M20_dimer"/>
    <property type="match status" value="1"/>
</dbReference>
<evidence type="ECO:0000259" key="3">
    <source>
        <dbReference type="Pfam" id="PF07687"/>
    </source>
</evidence>
<feature type="binding site" evidence="2">
    <location>
        <position position="103"/>
    </location>
    <ligand>
        <name>Mn(2+)</name>
        <dbReference type="ChEBI" id="CHEBI:29035"/>
        <label>2</label>
    </ligand>
</feature>
<gene>
    <name evidence="4" type="ORF">FSO04_04190</name>
</gene>